<evidence type="ECO:0000256" key="1">
    <source>
        <dbReference type="ARBA" id="ARBA00004141"/>
    </source>
</evidence>
<dbReference type="Proteomes" id="UP000245802">
    <property type="component" value="Chromosome"/>
</dbReference>
<keyword evidence="6" id="KW-0479">Metal-binding</keyword>
<feature type="transmembrane region" description="Helical" evidence="7">
    <location>
        <begin position="297"/>
        <end position="316"/>
    </location>
</feature>
<evidence type="ECO:0000259" key="8">
    <source>
        <dbReference type="Pfam" id="PF00916"/>
    </source>
</evidence>
<dbReference type="InterPro" id="IPR001902">
    <property type="entry name" value="SLC26A/SulP_fam"/>
</dbReference>
<evidence type="ECO:0000256" key="3">
    <source>
        <dbReference type="ARBA" id="ARBA00022692"/>
    </source>
</evidence>
<keyword evidence="5 7" id="KW-0472">Membrane</keyword>
<dbReference type="GO" id="GO:0004089">
    <property type="term" value="F:carbonate dehydratase activity"/>
    <property type="evidence" value="ECO:0007669"/>
    <property type="project" value="InterPro"/>
</dbReference>
<feature type="transmembrane region" description="Helical" evidence="7">
    <location>
        <begin position="390"/>
        <end position="421"/>
    </location>
</feature>
<name>A0A2Z3H8J3_9BACT</name>
<keyword evidence="4 7" id="KW-1133">Transmembrane helix</keyword>
<protein>
    <submittedName>
        <fullName evidence="9">Sulfate transporter</fullName>
    </submittedName>
</protein>
<dbReference type="RefSeq" id="WP_010048152.1">
    <property type="nucleotide sequence ID" value="NZ_CP025958.1"/>
</dbReference>
<feature type="transmembrane region" description="Helical" evidence="7">
    <location>
        <begin position="80"/>
        <end position="103"/>
    </location>
</feature>
<comment type="cofactor">
    <cofactor evidence="6">
        <name>Zn(2+)</name>
        <dbReference type="ChEBI" id="CHEBI:29105"/>
    </cofactor>
    <text evidence="6">Binds 1 zinc ion per subunit.</text>
</comment>
<dbReference type="SMART" id="SM00947">
    <property type="entry name" value="Pro_CA"/>
    <property type="match status" value="1"/>
</dbReference>
<evidence type="ECO:0000313" key="10">
    <source>
        <dbReference type="Proteomes" id="UP000245802"/>
    </source>
</evidence>
<dbReference type="AlphaFoldDB" id="A0A2Z3H8J3"/>
<evidence type="ECO:0000256" key="5">
    <source>
        <dbReference type="ARBA" id="ARBA00023136"/>
    </source>
</evidence>
<accession>A0A2Z3H8J3</accession>
<dbReference type="KEGG" id="gog:C1280_24505"/>
<dbReference type="GO" id="GO:0016020">
    <property type="term" value="C:membrane"/>
    <property type="evidence" value="ECO:0007669"/>
    <property type="project" value="UniProtKB-SubCell"/>
</dbReference>
<comment type="similarity">
    <text evidence="2">Belongs to the beta-class carbonic anhydrase family.</text>
</comment>
<dbReference type="GO" id="GO:0055085">
    <property type="term" value="P:transmembrane transport"/>
    <property type="evidence" value="ECO:0007669"/>
    <property type="project" value="InterPro"/>
</dbReference>
<dbReference type="PANTHER" id="PTHR11814">
    <property type="entry name" value="SULFATE TRANSPORTER"/>
    <property type="match status" value="1"/>
</dbReference>
<feature type="transmembrane region" description="Helical" evidence="7">
    <location>
        <begin position="12"/>
        <end position="34"/>
    </location>
</feature>
<feature type="transmembrane region" description="Helical" evidence="7">
    <location>
        <begin position="336"/>
        <end position="369"/>
    </location>
</feature>
<dbReference type="EMBL" id="CP025958">
    <property type="protein sequence ID" value="AWM39857.1"/>
    <property type="molecule type" value="Genomic_DNA"/>
</dbReference>
<gene>
    <name evidence="9" type="ORF">C1280_24505</name>
</gene>
<evidence type="ECO:0000256" key="4">
    <source>
        <dbReference type="ARBA" id="ARBA00022989"/>
    </source>
</evidence>
<dbReference type="InterPro" id="IPR036874">
    <property type="entry name" value="Carbonic_anhydrase_sf"/>
</dbReference>
<dbReference type="Pfam" id="PF00484">
    <property type="entry name" value="Pro_CA"/>
    <property type="match status" value="1"/>
</dbReference>
<evidence type="ECO:0000256" key="2">
    <source>
        <dbReference type="ARBA" id="ARBA00006217"/>
    </source>
</evidence>
<dbReference type="GO" id="GO:0008270">
    <property type="term" value="F:zinc ion binding"/>
    <property type="evidence" value="ECO:0007669"/>
    <property type="project" value="InterPro"/>
</dbReference>
<dbReference type="InterPro" id="IPR001765">
    <property type="entry name" value="Carbonic_anhydrase"/>
</dbReference>
<keyword evidence="6" id="KW-0862">Zinc</keyword>
<dbReference type="OrthoDB" id="9769739at2"/>
<proteinExistence type="inferred from homology"/>
<organism evidence="9 10">
    <name type="scientific">Gemmata obscuriglobus</name>
    <dbReference type="NCBI Taxonomy" id="114"/>
    <lineage>
        <taxon>Bacteria</taxon>
        <taxon>Pseudomonadati</taxon>
        <taxon>Planctomycetota</taxon>
        <taxon>Planctomycetia</taxon>
        <taxon>Gemmatales</taxon>
        <taxon>Gemmataceae</taxon>
        <taxon>Gemmata</taxon>
    </lineage>
</organism>
<evidence type="ECO:0000256" key="7">
    <source>
        <dbReference type="SAM" id="Phobius"/>
    </source>
</evidence>
<dbReference type="CDD" id="cd03378">
    <property type="entry name" value="beta_CA_cladeC"/>
    <property type="match status" value="1"/>
</dbReference>
<feature type="domain" description="SLC26A/SulP transporter" evidence="8">
    <location>
        <begin position="13"/>
        <end position="383"/>
    </location>
</feature>
<reference evidence="9 10" key="1">
    <citation type="submission" date="2018-01" db="EMBL/GenBank/DDBJ databases">
        <title>G. obscuriglobus.</title>
        <authorList>
            <person name="Franke J."/>
            <person name="Blomberg W."/>
            <person name="Selmecki A."/>
        </authorList>
    </citation>
    <scope>NUCLEOTIDE SEQUENCE [LARGE SCALE GENOMIC DNA]</scope>
    <source>
        <strain evidence="9 10">DSM 5831</strain>
    </source>
</reference>
<feature type="transmembrane region" description="Helical" evidence="7">
    <location>
        <begin position="197"/>
        <end position="216"/>
    </location>
</feature>
<feature type="transmembrane region" description="Helical" evidence="7">
    <location>
        <begin position="110"/>
        <end position="133"/>
    </location>
</feature>
<feature type="transmembrane region" description="Helical" evidence="7">
    <location>
        <begin position="171"/>
        <end position="190"/>
    </location>
</feature>
<evidence type="ECO:0000256" key="6">
    <source>
        <dbReference type="PIRSR" id="PIRSR601765-1"/>
    </source>
</evidence>
<dbReference type="InterPro" id="IPR011547">
    <property type="entry name" value="SLC26A/SulP_dom"/>
</dbReference>
<keyword evidence="10" id="KW-1185">Reference proteome</keyword>
<feature type="transmembrane region" description="Helical" evidence="7">
    <location>
        <begin position="41"/>
        <end position="60"/>
    </location>
</feature>
<dbReference type="Pfam" id="PF00916">
    <property type="entry name" value="Sulfate_transp"/>
    <property type="match status" value="1"/>
</dbReference>
<feature type="binding site" evidence="6">
    <location>
        <position position="581"/>
    </location>
    <ligand>
        <name>Zn(2+)</name>
        <dbReference type="ChEBI" id="CHEBI:29105"/>
    </ligand>
</feature>
<sequence>MPTDDNANSGSLLPDLGAGLVVFLVALPLCLGVALASNAPLFSGLLAGVVGGLVVGFLSGSHTSISGPAAGLTAVAAAQIAALGSFQAFLLAVVVAGLIQIVLGLARAGFVAAFFPTAVIKGLLAAIGVILVLKQIPHVVGHDPDPDGDMAFQQPDHQNTFTELIQTIEDVHPGAATVGLLSIVMLVLWERSRLARLPVPAPLVVVLFGVGLSQLFRQLGGGWPIECGHLVQVPVADSVSGFLGFLQLPDFEQLSNPAVYMAGLTIAAAASIQSLVTLEAVDRTDPQRRASPASRELLAQGCGNVLLGFLGGLPIVTEIVRGTVNVKAGGRTKWAAVVHGALLLGCVALLPTLLNLIPLSCLAAILLVTGVKLASPRLVRSMWVQGWPQFAPFILTVAAIVLTDPLIGVLIGLAASVVFILRSSVRWPLRLIVERHLSESVTRIALPSQVSFLNRAVLARSLDEIPRGGHVLLDAEHTDYIDPDILWLIREFTEQTAPARGVEVSLRGFRSEYRLSDQIQYVDYSTRDVQEAMTPEQVLQILRDGNERFRAGRQLTRDLGRQVRGTAGGQHPLAVVLSCIDSRTPAELVFDLGVGDVFSVRLAGNVASRKVLGSIEYGCAVAGAKLVLVMGHTRCGAVTAAVDLICSGRTAAEVTGCQHLDHIIGDVQRVVDPVACRAAHWPTPADKEAFVNDVARRNVLRVVESVVEQSETLRRLVREGRIAVAGAMYDVNTGEMEFLTAGATDLPPAKSDQ</sequence>
<feature type="binding site" evidence="6">
    <location>
        <position position="579"/>
    </location>
    <ligand>
        <name>Zn(2+)</name>
        <dbReference type="ChEBI" id="CHEBI:29105"/>
    </ligand>
</feature>
<dbReference type="Gene3D" id="3.40.1050.10">
    <property type="entry name" value="Carbonic anhydrase"/>
    <property type="match status" value="1"/>
</dbReference>
<evidence type="ECO:0000313" key="9">
    <source>
        <dbReference type="EMBL" id="AWM39857.1"/>
    </source>
</evidence>
<feature type="transmembrane region" description="Helical" evidence="7">
    <location>
        <begin position="258"/>
        <end position="276"/>
    </location>
</feature>
<feature type="binding site" evidence="6">
    <location>
        <position position="632"/>
    </location>
    <ligand>
        <name>Zn(2+)</name>
        <dbReference type="ChEBI" id="CHEBI:29105"/>
    </ligand>
</feature>
<comment type="subcellular location">
    <subcellularLocation>
        <location evidence="1">Membrane</location>
        <topology evidence="1">Multi-pass membrane protein</topology>
    </subcellularLocation>
</comment>
<dbReference type="SUPFAM" id="SSF53056">
    <property type="entry name" value="beta-carbonic anhydrase, cab"/>
    <property type="match status" value="1"/>
</dbReference>
<keyword evidence="3 7" id="KW-0812">Transmembrane</keyword>
<feature type="binding site" evidence="6">
    <location>
        <position position="635"/>
    </location>
    <ligand>
        <name>Zn(2+)</name>
        <dbReference type="ChEBI" id="CHEBI:29105"/>
    </ligand>
</feature>